<dbReference type="OrthoDB" id="7057927at2"/>
<reference evidence="1 2" key="1">
    <citation type="submission" date="2019-07" db="EMBL/GenBank/DDBJ databases">
        <title>New species of Amycolatopsis and Streptomyces.</title>
        <authorList>
            <person name="Duangmal K."/>
            <person name="Teo W.F.A."/>
            <person name="Lipun K."/>
        </authorList>
    </citation>
    <scope>NUCLEOTIDE SEQUENCE [LARGE SCALE GENOMIC DNA]</scope>
    <source>
        <strain evidence="1 2">TISTR 2346</strain>
    </source>
</reference>
<protein>
    <recommendedName>
        <fullName evidence="3">DUF4034 domain-containing protein</fullName>
    </recommendedName>
</protein>
<evidence type="ECO:0000313" key="2">
    <source>
        <dbReference type="Proteomes" id="UP000326979"/>
    </source>
</evidence>
<dbReference type="RefSeq" id="WP_152786991.1">
    <property type="nucleotide sequence ID" value="NZ_BAABEQ010000012.1"/>
</dbReference>
<keyword evidence="2" id="KW-1185">Reference proteome</keyword>
<dbReference type="EMBL" id="VJZE01000161">
    <property type="protein sequence ID" value="MPY42562.1"/>
    <property type="molecule type" value="Genomic_DNA"/>
</dbReference>
<gene>
    <name evidence="1" type="ORF">FNH04_22455</name>
</gene>
<organism evidence="1 2">
    <name type="scientific">Streptomyces phyllanthi</name>
    <dbReference type="NCBI Taxonomy" id="1803180"/>
    <lineage>
        <taxon>Bacteria</taxon>
        <taxon>Bacillati</taxon>
        <taxon>Actinomycetota</taxon>
        <taxon>Actinomycetes</taxon>
        <taxon>Kitasatosporales</taxon>
        <taxon>Streptomycetaceae</taxon>
        <taxon>Streptomyces</taxon>
    </lineage>
</organism>
<sequence>MLRRRSSLLIRPELDDEPLHTTLAELRPSGQLHGLGAGSTRPVWEPAAQLLRATGRDWDRRAHRVSVLARSLPAVVSQRWAADRPGDGDALVLRAFVEATRAPAEGYTAVRRAEQTCLSAAGACPEDPLPWLALLSLMYSCAVPVKDAVPVWTEAVNRAPWHRTAYHRLLSYLSPRGHGTVPDMMDFAWQAAARAPQGSPVALLPVAARVELTAHRQGSTPLPALGTSGEWNEPRAAEEIGVALEGWFRTTAVAHAEAVTDLNVLAFGLTRAHLPDEAAPVFQRIGRHMTHHPWDLLPEPERTFLYWRDRPAGRRGT</sequence>
<name>A0A5N8W627_9ACTN</name>
<evidence type="ECO:0008006" key="3">
    <source>
        <dbReference type="Google" id="ProtNLM"/>
    </source>
</evidence>
<evidence type="ECO:0000313" key="1">
    <source>
        <dbReference type="EMBL" id="MPY42562.1"/>
    </source>
</evidence>
<dbReference type="AlphaFoldDB" id="A0A5N8W627"/>
<accession>A0A5N8W627</accession>
<comment type="caution">
    <text evidence="1">The sequence shown here is derived from an EMBL/GenBank/DDBJ whole genome shotgun (WGS) entry which is preliminary data.</text>
</comment>
<dbReference type="Proteomes" id="UP000326979">
    <property type="component" value="Unassembled WGS sequence"/>
</dbReference>
<proteinExistence type="predicted"/>